<evidence type="ECO:0000256" key="1">
    <source>
        <dbReference type="SAM" id="MobiDB-lite"/>
    </source>
</evidence>
<reference evidence="2" key="1">
    <citation type="submission" date="2013-07" db="EMBL/GenBank/DDBJ databases">
        <title>The Genome Sequence of Cryptococcus bestiolae CBS10118.</title>
        <authorList>
            <consortium name="The Broad Institute Genome Sequencing Platform"/>
            <person name="Cuomo C."/>
            <person name="Litvintseva A."/>
            <person name="Chen Y."/>
            <person name="Heitman J."/>
            <person name="Sun S."/>
            <person name="Springer D."/>
            <person name="Dromer F."/>
            <person name="Young S.K."/>
            <person name="Zeng Q."/>
            <person name="Gargeya S."/>
            <person name="Fitzgerald M."/>
            <person name="Abouelleil A."/>
            <person name="Alvarado L."/>
            <person name="Berlin A.M."/>
            <person name="Chapman S.B."/>
            <person name="Dewar J."/>
            <person name="Goldberg J."/>
            <person name="Griggs A."/>
            <person name="Gujja S."/>
            <person name="Hansen M."/>
            <person name="Howarth C."/>
            <person name="Imamovic A."/>
            <person name="Larimer J."/>
            <person name="McCowan C."/>
            <person name="Murphy C."/>
            <person name="Pearson M."/>
            <person name="Priest M."/>
            <person name="Roberts A."/>
            <person name="Saif S."/>
            <person name="Shea T."/>
            <person name="Sykes S."/>
            <person name="Wortman J."/>
            <person name="Nusbaum C."/>
            <person name="Birren B."/>
        </authorList>
    </citation>
    <scope>NUCLEOTIDE SEQUENCE [LARGE SCALE GENOMIC DNA]</scope>
    <source>
        <strain evidence="2">CBS 10118</strain>
    </source>
</reference>
<feature type="region of interest" description="Disordered" evidence="1">
    <location>
        <begin position="1"/>
        <end position="37"/>
    </location>
</feature>
<organism evidence="2">
    <name type="scientific">Kwoniella bestiolae CBS 10118</name>
    <dbReference type="NCBI Taxonomy" id="1296100"/>
    <lineage>
        <taxon>Eukaryota</taxon>
        <taxon>Fungi</taxon>
        <taxon>Dikarya</taxon>
        <taxon>Basidiomycota</taxon>
        <taxon>Agaricomycotina</taxon>
        <taxon>Tremellomycetes</taxon>
        <taxon>Tremellales</taxon>
        <taxon>Cryptococcaceae</taxon>
        <taxon>Kwoniella</taxon>
    </lineage>
</organism>
<accession>A0A1B9FYA7</accession>
<gene>
    <name evidence="2" type="ORF">I302_06741</name>
</gene>
<proteinExistence type="predicted"/>
<dbReference type="EMBL" id="KI894023">
    <property type="protein sequence ID" value="OCF23757.1"/>
    <property type="molecule type" value="Genomic_DNA"/>
</dbReference>
<sequence>MDTTSPPNPSNTSKIKSKKKGRLLTSKLDSSPQSSYTFIGRPASPPFVFSSSVPILTNSNLRWLITGYIDEGLYLGEADLTRYTRSENKEWCLTGCSTGISNRQAGMNLGARTEKRTRKRKGNWEESEVIDLTSA</sequence>
<feature type="compositionally biased region" description="Polar residues" evidence="1">
    <location>
        <begin position="1"/>
        <end position="14"/>
    </location>
</feature>
<protein>
    <submittedName>
        <fullName evidence="2">Uncharacterized protein</fullName>
    </submittedName>
</protein>
<name>A0A1B9FYA7_9TREE</name>
<feature type="compositionally biased region" description="Polar residues" evidence="1">
    <location>
        <begin position="27"/>
        <end position="37"/>
    </location>
</feature>
<reference evidence="2" key="2">
    <citation type="submission" date="2014-01" db="EMBL/GenBank/DDBJ databases">
        <title>Evolution of pathogenesis and genome organization in the Tremellales.</title>
        <authorList>
            <person name="Cuomo C."/>
            <person name="Litvintseva A."/>
            <person name="Heitman J."/>
            <person name="Chen Y."/>
            <person name="Sun S."/>
            <person name="Springer D."/>
            <person name="Dromer F."/>
            <person name="Young S."/>
            <person name="Zeng Q."/>
            <person name="Chapman S."/>
            <person name="Gujja S."/>
            <person name="Saif S."/>
            <person name="Birren B."/>
        </authorList>
    </citation>
    <scope>NUCLEOTIDE SEQUENCE</scope>
    <source>
        <strain evidence="2">CBS 10118</strain>
    </source>
</reference>
<dbReference type="VEuPathDB" id="FungiDB:I302_06741"/>
<evidence type="ECO:0000313" key="2">
    <source>
        <dbReference type="EMBL" id="OCF23757.1"/>
    </source>
</evidence>
<dbReference type="AlphaFoldDB" id="A0A1B9FYA7"/>